<gene>
    <name evidence="1" type="ORF">BLL52_3193</name>
</gene>
<sequence length="50" mass="5909">MNRRTSIMSRNQWMATLNPFNVQGDWVSWVGAGVKSIQVWPVKHISHYFF</sequence>
<evidence type="ECO:0000313" key="1">
    <source>
        <dbReference type="EMBL" id="OLP05526.1"/>
    </source>
</evidence>
<evidence type="ECO:0000313" key="2">
    <source>
        <dbReference type="Proteomes" id="UP000185911"/>
    </source>
</evidence>
<name>A0A1Q8YBV2_9BURK</name>
<organism evidence="1 2">
    <name type="scientific">Rhodoferax antarcticus ANT.BR</name>
    <dbReference type="NCBI Taxonomy" id="1111071"/>
    <lineage>
        <taxon>Bacteria</taxon>
        <taxon>Pseudomonadati</taxon>
        <taxon>Pseudomonadota</taxon>
        <taxon>Betaproteobacteria</taxon>
        <taxon>Burkholderiales</taxon>
        <taxon>Comamonadaceae</taxon>
        <taxon>Rhodoferax</taxon>
    </lineage>
</organism>
<comment type="caution">
    <text evidence="1">The sequence shown here is derived from an EMBL/GenBank/DDBJ whole genome shotgun (WGS) entry which is preliminary data.</text>
</comment>
<accession>A0A1Q8YBV2</accession>
<dbReference type="AlphaFoldDB" id="A0A1Q8YBV2"/>
<keyword evidence="2" id="KW-1185">Reference proteome</keyword>
<reference evidence="1 2" key="1">
    <citation type="submission" date="2017-01" db="EMBL/GenBank/DDBJ databases">
        <title>Genome sequence of Rhodoferax antarcticus ANT.BR, a psychrophilic purple nonsulfur bacterium from an Antarctic microbial mat.</title>
        <authorList>
            <person name="Baker J."/>
            <person name="Riester C."/>
            <person name="Skinner B."/>
            <person name="Newell A."/>
            <person name="Swingley W."/>
            <person name="Madigan M."/>
            <person name="Jung D."/>
            <person name="Asao M."/>
            <person name="Chen M."/>
            <person name="Loughlin P."/>
            <person name="Pan H."/>
            <person name="Lin S."/>
            <person name="Li N."/>
            <person name="Shaw J."/>
            <person name="Prado M."/>
            <person name="Sherman C."/>
            <person name="Li X."/>
            <person name="Tang J."/>
            <person name="Blankenship R."/>
            <person name="Zhao T."/>
            <person name="Touchman J."/>
            <person name="Sattley M."/>
        </authorList>
    </citation>
    <scope>NUCLEOTIDE SEQUENCE [LARGE SCALE GENOMIC DNA]</scope>
    <source>
        <strain evidence="1 2">ANT.BR</strain>
    </source>
</reference>
<dbReference type="Proteomes" id="UP000185911">
    <property type="component" value="Unassembled WGS sequence"/>
</dbReference>
<protein>
    <submittedName>
        <fullName evidence="1">Uncharacterized protein</fullName>
    </submittedName>
</protein>
<proteinExistence type="predicted"/>
<dbReference type="EMBL" id="MSYM01000016">
    <property type="protein sequence ID" value="OLP05526.1"/>
    <property type="molecule type" value="Genomic_DNA"/>
</dbReference>